<comment type="caution">
    <text evidence="1">The sequence shown here is derived from an EMBL/GenBank/DDBJ whole genome shotgun (WGS) entry which is preliminary data.</text>
</comment>
<reference evidence="1 2" key="1">
    <citation type="submission" date="2019-03" db="EMBL/GenBank/DDBJ databases">
        <title>Genomics of glacier-inhabiting Cryobacterium strains.</title>
        <authorList>
            <person name="Liu Q."/>
            <person name="Xin Y.-H."/>
        </authorList>
    </citation>
    <scope>NUCLEOTIDE SEQUENCE [LARGE SCALE GENOMIC DNA]</scope>
    <source>
        <strain evidence="2">TMT1-22</strain>
    </source>
</reference>
<dbReference type="SUPFAM" id="SSF53474">
    <property type="entry name" value="alpha/beta-Hydrolases"/>
    <property type="match status" value="1"/>
</dbReference>
<dbReference type="Proteomes" id="UP000297403">
    <property type="component" value="Unassembled WGS sequence"/>
</dbReference>
<evidence type="ECO:0008006" key="3">
    <source>
        <dbReference type="Google" id="ProtNLM"/>
    </source>
</evidence>
<sequence>MTGLPATPATPAADEDPAATLIVSGGGTTLVATDVLLAEASWLRALQADAEGWQARLAGIRALDSAPAPSPAWTGGEAAGCVFGVGRAIDRVAEHSRHLADSLIAAAEGYGEAERRSERVARAGGVWLGFTLGRLAPFLALAALPALTSGAAGFLLGSLLTGARPGDGPATAAGWLRANPRALTDPVVVAAVRVLVSSVDDAAVGAAGLPYPVSALLGDEGLGLLGVATSAAGVRALSRPLGLFRETPVSVVPVPVVPVPVVPLGGPGVAGQRPATRATPPPAGFADLADRIPSVSEDGSQVRIERYGSAESPSWVVYIGGTVEWSPVAAEQPWDLTSDLSAVADQDSGSYRAVVQAMREAGVRPADPVIPVGHSQGGLVAAQVAASGEFNTVAVATFGAPDGQITLPPGVDAVTVEHSDDLIPALGGTPGAEDDRLLVRREVFAGREVPPDQPLPAHALTAYRATGRLMDESPEPRLQEFRATMATVVGAEPGQASRWRGIRVAGE</sequence>
<dbReference type="EMBL" id="SOFY01000084">
    <property type="protein sequence ID" value="TFC41818.1"/>
    <property type="molecule type" value="Genomic_DNA"/>
</dbReference>
<organism evidence="1 2">
    <name type="scientific">Cryobacterium shii</name>
    <dbReference type="NCBI Taxonomy" id="1259235"/>
    <lineage>
        <taxon>Bacteria</taxon>
        <taxon>Bacillati</taxon>
        <taxon>Actinomycetota</taxon>
        <taxon>Actinomycetes</taxon>
        <taxon>Micrococcales</taxon>
        <taxon>Microbacteriaceae</taxon>
        <taxon>Cryobacterium</taxon>
    </lineage>
</organism>
<protein>
    <recommendedName>
        <fullName evidence="3">Alpha/beta hydrolase</fullName>
    </recommendedName>
</protein>
<evidence type="ECO:0000313" key="2">
    <source>
        <dbReference type="Proteomes" id="UP000297403"/>
    </source>
</evidence>
<evidence type="ECO:0000313" key="1">
    <source>
        <dbReference type="EMBL" id="TFC41818.1"/>
    </source>
</evidence>
<keyword evidence="2" id="KW-1185">Reference proteome</keyword>
<dbReference type="Gene3D" id="3.40.50.1820">
    <property type="entry name" value="alpha/beta hydrolase"/>
    <property type="match status" value="1"/>
</dbReference>
<dbReference type="InterPro" id="IPR029058">
    <property type="entry name" value="AB_hydrolase_fold"/>
</dbReference>
<dbReference type="AlphaFoldDB" id="A0AAQ2C3T1"/>
<dbReference type="RefSeq" id="WP_134365337.1">
    <property type="nucleotide sequence ID" value="NZ_SOFY01000084.1"/>
</dbReference>
<gene>
    <name evidence="1" type="ORF">E3O49_15690</name>
</gene>
<accession>A0AAQ2C3T1</accession>
<proteinExistence type="predicted"/>
<name>A0AAQ2C3T1_9MICO</name>